<dbReference type="AlphaFoldDB" id="A0A1F4URG3"/>
<name>A0A1F4URG3_UNCKA</name>
<protein>
    <submittedName>
        <fullName evidence="1">Uncharacterized protein</fullName>
    </submittedName>
</protein>
<evidence type="ECO:0000313" key="2">
    <source>
        <dbReference type="Proteomes" id="UP000176608"/>
    </source>
</evidence>
<evidence type="ECO:0000313" key="1">
    <source>
        <dbReference type="EMBL" id="OGC47567.1"/>
    </source>
</evidence>
<dbReference type="EMBL" id="MEVA01000006">
    <property type="protein sequence ID" value="OGC47567.1"/>
    <property type="molecule type" value="Genomic_DNA"/>
</dbReference>
<dbReference type="Proteomes" id="UP000176608">
    <property type="component" value="Unassembled WGS sequence"/>
</dbReference>
<reference evidence="1 2" key="1">
    <citation type="journal article" date="2016" name="Nat. Commun.">
        <title>Thousands of microbial genomes shed light on interconnected biogeochemical processes in an aquifer system.</title>
        <authorList>
            <person name="Anantharaman K."/>
            <person name="Brown C.T."/>
            <person name="Hug L.A."/>
            <person name="Sharon I."/>
            <person name="Castelle C.J."/>
            <person name="Probst A.J."/>
            <person name="Thomas B.C."/>
            <person name="Singh A."/>
            <person name="Wilkins M.J."/>
            <person name="Karaoz U."/>
            <person name="Brodie E.L."/>
            <person name="Williams K.H."/>
            <person name="Hubbard S.S."/>
            <person name="Banfield J.F."/>
        </authorList>
    </citation>
    <scope>NUCLEOTIDE SEQUENCE [LARGE SCALE GENOMIC DNA]</scope>
</reference>
<comment type="caution">
    <text evidence="1">The sequence shown here is derived from an EMBL/GenBank/DDBJ whole genome shotgun (WGS) entry which is preliminary data.</text>
</comment>
<gene>
    <name evidence="1" type="ORF">A2886_02135</name>
</gene>
<organism evidence="1 2">
    <name type="scientific">candidate division WWE3 bacterium RIFCSPHIGHO2_01_FULL_42_13</name>
    <dbReference type="NCBI Taxonomy" id="1802617"/>
    <lineage>
        <taxon>Bacteria</taxon>
        <taxon>Katanobacteria</taxon>
    </lineage>
</organism>
<accession>A0A1F4URG3</accession>
<sequence>MYNFANQAELAYHFDEARGEAVLPKTVVAIRTVEIGVRDKKIQPLFPEPEDWDKQKKQNKLNVTIGRGDPEEIAATKSQVTEWLDPKKDQIILMLIEDGVPVGHATWDEAAEWLTNPNYHQL</sequence>
<proteinExistence type="predicted"/>